<gene>
    <name evidence="2" type="ORF">SAMN06296058_0786</name>
</gene>
<dbReference type="InterPro" id="IPR010982">
    <property type="entry name" value="Lambda_DNA-bd_dom_sf"/>
</dbReference>
<dbReference type="EMBL" id="FUZV01000001">
    <property type="protein sequence ID" value="SKC50535.1"/>
    <property type="molecule type" value="Genomic_DNA"/>
</dbReference>
<dbReference type="SUPFAM" id="SSF47413">
    <property type="entry name" value="lambda repressor-like DNA-binding domains"/>
    <property type="match status" value="1"/>
</dbReference>
<accession>A0A1T5JGM5</accession>
<keyword evidence="3" id="KW-1185">Reference proteome</keyword>
<evidence type="ECO:0000313" key="3">
    <source>
        <dbReference type="Proteomes" id="UP000190341"/>
    </source>
</evidence>
<name>A0A1T5JGM5_9GAMM</name>
<dbReference type="OrthoDB" id="9803379at2"/>
<evidence type="ECO:0000259" key="1">
    <source>
        <dbReference type="PROSITE" id="PS50943"/>
    </source>
</evidence>
<protein>
    <submittedName>
        <fullName evidence="2">Helix-turn-helix domain-containing protein</fullName>
    </submittedName>
</protein>
<dbReference type="CDD" id="cd00093">
    <property type="entry name" value="HTH_XRE"/>
    <property type="match status" value="1"/>
</dbReference>
<dbReference type="InterPro" id="IPR001387">
    <property type="entry name" value="Cro/C1-type_HTH"/>
</dbReference>
<dbReference type="Proteomes" id="UP000190341">
    <property type="component" value="Unassembled WGS sequence"/>
</dbReference>
<dbReference type="Gene3D" id="1.10.260.40">
    <property type="entry name" value="lambda repressor-like DNA-binding domains"/>
    <property type="match status" value="1"/>
</dbReference>
<dbReference type="PROSITE" id="PS50943">
    <property type="entry name" value="HTH_CROC1"/>
    <property type="match status" value="1"/>
</dbReference>
<dbReference type="AlphaFoldDB" id="A0A1T5JGM5"/>
<reference evidence="2 3" key="1">
    <citation type="submission" date="2017-02" db="EMBL/GenBank/DDBJ databases">
        <authorList>
            <person name="Peterson S.W."/>
        </authorList>
    </citation>
    <scope>NUCLEOTIDE SEQUENCE [LARGE SCALE GENOMIC DNA]</scope>
    <source>
        <strain evidence="2 3">P15</strain>
    </source>
</reference>
<sequence>MPKTIHRPEYSLLRELVREERVRAGVTQAELSVQLNRSQSFVSDVERGVRRLDVIELRDMCQVLGRDFLEVVAEFEARTRRDLGRLTPSKRAGKTAKVR</sequence>
<dbReference type="SMART" id="SM00530">
    <property type="entry name" value="HTH_XRE"/>
    <property type="match status" value="1"/>
</dbReference>
<feature type="domain" description="HTH cro/C1-type" evidence="1">
    <location>
        <begin position="17"/>
        <end position="71"/>
    </location>
</feature>
<proteinExistence type="predicted"/>
<dbReference type="GO" id="GO:0003677">
    <property type="term" value="F:DNA binding"/>
    <property type="evidence" value="ECO:0007669"/>
    <property type="project" value="InterPro"/>
</dbReference>
<evidence type="ECO:0000313" key="2">
    <source>
        <dbReference type="EMBL" id="SKC50535.1"/>
    </source>
</evidence>
<dbReference type="Pfam" id="PF13560">
    <property type="entry name" value="HTH_31"/>
    <property type="match status" value="1"/>
</dbReference>
<organism evidence="2 3">
    <name type="scientific">Pseudoxanthomonas indica</name>
    <dbReference type="NCBI Taxonomy" id="428993"/>
    <lineage>
        <taxon>Bacteria</taxon>
        <taxon>Pseudomonadati</taxon>
        <taxon>Pseudomonadota</taxon>
        <taxon>Gammaproteobacteria</taxon>
        <taxon>Lysobacterales</taxon>
        <taxon>Lysobacteraceae</taxon>
        <taxon>Pseudoxanthomonas</taxon>
    </lineage>
</organism>
<dbReference type="RefSeq" id="WP_079723159.1">
    <property type="nucleotide sequence ID" value="NZ_BMCL01000003.1"/>
</dbReference>